<dbReference type="PRINTS" id="PR00389">
    <property type="entry name" value="PHPHLIPASEA2"/>
</dbReference>
<evidence type="ECO:0000256" key="1">
    <source>
        <dbReference type="ARBA" id="ARBA00004613"/>
    </source>
</evidence>
<gene>
    <name evidence="9" type="ORF">PMAYCL1PPCAC_18746</name>
</gene>
<comment type="subcellular location">
    <subcellularLocation>
        <location evidence="1">Secreted</location>
    </subcellularLocation>
</comment>
<keyword evidence="3 5" id="KW-1015">Disulfide bond</keyword>
<dbReference type="PROSITE" id="PS00119">
    <property type="entry name" value="PA2_ASP"/>
    <property type="match status" value="1"/>
</dbReference>
<dbReference type="SMART" id="SM00085">
    <property type="entry name" value="PA2c"/>
    <property type="match status" value="1"/>
</dbReference>
<feature type="domain" description="Phospholipase A2-like central" evidence="8">
    <location>
        <begin position="27"/>
        <end position="143"/>
    </location>
</feature>
<feature type="disulfide bond" evidence="5">
    <location>
        <begin position="75"/>
        <end position="120"/>
    </location>
</feature>
<dbReference type="EMBL" id="BTRK01000004">
    <property type="protein sequence ID" value="GMR48551.1"/>
    <property type="molecule type" value="Genomic_DNA"/>
</dbReference>
<feature type="non-terminal residue" evidence="9">
    <location>
        <position position="1"/>
    </location>
</feature>
<dbReference type="Proteomes" id="UP001328107">
    <property type="component" value="Unassembled WGS sequence"/>
</dbReference>
<comment type="similarity">
    <text evidence="6">Belongs to the phospholipase A2 family.</text>
</comment>
<dbReference type="PANTHER" id="PTHR11716">
    <property type="entry name" value="PHOSPHOLIPASE A2 FAMILY MEMBER"/>
    <property type="match status" value="1"/>
</dbReference>
<keyword evidence="10" id="KW-1185">Reference proteome</keyword>
<dbReference type="GO" id="GO:0005576">
    <property type="term" value="C:extracellular region"/>
    <property type="evidence" value="ECO:0007669"/>
    <property type="project" value="UniProtKB-SubCell"/>
</dbReference>
<dbReference type="InterPro" id="IPR001211">
    <property type="entry name" value="PLA2"/>
</dbReference>
<organism evidence="9 10">
    <name type="scientific">Pristionchus mayeri</name>
    <dbReference type="NCBI Taxonomy" id="1317129"/>
    <lineage>
        <taxon>Eukaryota</taxon>
        <taxon>Metazoa</taxon>
        <taxon>Ecdysozoa</taxon>
        <taxon>Nematoda</taxon>
        <taxon>Chromadorea</taxon>
        <taxon>Rhabditida</taxon>
        <taxon>Rhabditina</taxon>
        <taxon>Diplogasteromorpha</taxon>
        <taxon>Diplogasteroidea</taxon>
        <taxon>Neodiplogasteridae</taxon>
        <taxon>Pristionchus</taxon>
    </lineage>
</organism>
<evidence type="ECO:0000259" key="8">
    <source>
        <dbReference type="SMART" id="SM00085"/>
    </source>
</evidence>
<dbReference type="InterPro" id="IPR036444">
    <property type="entry name" value="PLipase_A2_dom_sf"/>
</dbReference>
<comment type="caution">
    <text evidence="9">The sequence shown here is derived from an EMBL/GenBank/DDBJ whole genome shotgun (WGS) entry which is preliminary data.</text>
</comment>
<proteinExistence type="inferred from homology"/>
<dbReference type="GO" id="GO:0050482">
    <property type="term" value="P:arachidonate secretion"/>
    <property type="evidence" value="ECO:0007669"/>
    <property type="project" value="InterPro"/>
</dbReference>
<dbReference type="PANTHER" id="PTHR11716:SF51">
    <property type="entry name" value="PHOSPHOLIPASE A2"/>
    <property type="match status" value="1"/>
</dbReference>
<protein>
    <recommendedName>
        <fullName evidence="8">Phospholipase A2-like central domain-containing protein</fullName>
    </recommendedName>
</protein>
<evidence type="ECO:0000256" key="2">
    <source>
        <dbReference type="ARBA" id="ARBA00022525"/>
    </source>
</evidence>
<evidence type="ECO:0000256" key="6">
    <source>
        <dbReference type="RuleBase" id="RU003654"/>
    </source>
</evidence>
<feature type="active site" evidence="4">
    <location>
        <position position="121"/>
    </location>
</feature>
<dbReference type="GO" id="GO:0006644">
    <property type="term" value="P:phospholipid metabolic process"/>
    <property type="evidence" value="ECO:0007669"/>
    <property type="project" value="InterPro"/>
</dbReference>
<dbReference type="AlphaFoldDB" id="A0AAN5CQ20"/>
<dbReference type="InterPro" id="IPR016090">
    <property type="entry name" value="PLA2-like_dom"/>
</dbReference>
<evidence type="ECO:0000256" key="3">
    <source>
        <dbReference type="ARBA" id="ARBA00023157"/>
    </source>
</evidence>
<accession>A0AAN5CQ20</accession>
<evidence type="ECO:0000256" key="7">
    <source>
        <dbReference type="SAM" id="SignalP"/>
    </source>
</evidence>
<sequence length="159" mass="17821">FADRMFSRILLFLFSLSSSSSRIINYAGYQLDDMAICELGWPISDYNHYGCACSLLIRLAAVDQVDECCEKHNECYDASRSACGSVSPNFVYYSYRCDGQQAQTTCKDSIHSCAGYVCNCDKSMMDCLKKYPRPQEGNIPKCHLTAASAFRHSNISHEA</sequence>
<keyword evidence="2" id="KW-0964">Secreted</keyword>
<dbReference type="GO" id="GO:0016042">
    <property type="term" value="P:lipid catabolic process"/>
    <property type="evidence" value="ECO:0007669"/>
    <property type="project" value="InterPro"/>
</dbReference>
<evidence type="ECO:0000256" key="4">
    <source>
        <dbReference type="PIRSR" id="PIRSR601211-1"/>
    </source>
</evidence>
<dbReference type="GO" id="GO:0047498">
    <property type="term" value="F:calcium-dependent phospholipase A2 activity"/>
    <property type="evidence" value="ECO:0007669"/>
    <property type="project" value="TreeGrafter"/>
</dbReference>
<evidence type="ECO:0000313" key="9">
    <source>
        <dbReference type="EMBL" id="GMR48551.1"/>
    </source>
</evidence>
<dbReference type="SUPFAM" id="SSF48619">
    <property type="entry name" value="Phospholipase A2, PLA2"/>
    <property type="match status" value="1"/>
</dbReference>
<dbReference type="GO" id="GO:0005543">
    <property type="term" value="F:phospholipid binding"/>
    <property type="evidence" value="ECO:0007669"/>
    <property type="project" value="TreeGrafter"/>
</dbReference>
<keyword evidence="7" id="KW-0732">Signal</keyword>
<dbReference type="InterPro" id="IPR033113">
    <property type="entry name" value="PLA2_histidine"/>
</dbReference>
<dbReference type="Gene3D" id="1.20.90.10">
    <property type="entry name" value="Phospholipase A2 domain"/>
    <property type="match status" value="1"/>
</dbReference>
<feature type="active site" evidence="4">
    <location>
        <position position="72"/>
    </location>
</feature>
<dbReference type="PROSITE" id="PS00118">
    <property type="entry name" value="PA2_HIS"/>
    <property type="match status" value="1"/>
</dbReference>
<dbReference type="InterPro" id="IPR033112">
    <property type="entry name" value="PLA2_Asp_AS"/>
</dbReference>
<reference evidence="10" key="1">
    <citation type="submission" date="2022-10" db="EMBL/GenBank/DDBJ databases">
        <title>Genome assembly of Pristionchus species.</title>
        <authorList>
            <person name="Yoshida K."/>
            <person name="Sommer R.J."/>
        </authorList>
    </citation>
    <scope>NUCLEOTIDE SEQUENCE [LARGE SCALE GENOMIC DNA]</scope>
    <source>
        <strain evidence="10">RS5460</strain>
    </source>
</reference>
<feature type="disulfide bond" evidence="5">
    <location>
        <begin position="106"/>
        <end position="118"/>
    </location>
</feature>
<dbReference type="Pfam" id="PF00068">
    <property type="entry name" value="Phospholip_A2_1"/>
    <property type="match status" value="1"/>
</dbReference>
<feature type="disulfide bond" evidence="5">
    <location>
        <begin position="68"/>
        <end position="127"/>
    </location>
</feature>
<name>A0AAN5CQ20_9BILA</name>
<dbReference type="GO" id="GO:0005509">
    <property type="term" value="F:calcium ion binding"/>
    <property type="evidence" value="ECO:0007669"/>
    <property type="project" value="InterPro"/>
</dbReference>
<evidence type="ECO:0000256" key="5">
    <source>
        <dbReference type="PIRSR" id="PIRSR601211-3"/>
    </source>
</evidence>
<evidence type="ECO:0000313" key="10">
    <source>
        <dbReference type="Proteomes" id="UP001328107"/>
    </source>
</evidence>
<feature type="disulfide bond" evidence="5">
    <location>
        <begin position="53"/>
        <end position="69"/>
    </location>
</feature>
<feature type="chain" id="PRO_5043983523" description="Phospholipase A2-like central domain-containing protein" evidence="7">
    <location>
        <begin position="22"/>
        <end position="159"/>
    </location>
</feature>
<feature type="signal peptide" evidence="7">
    <location>
        <begin position="1"/>
        <end position="21"/>
    </location>
</feature>